<protein>
    <recommendedName>
        <fullName evidence="3">Toxin-antitoxin system YwqK family antitoxin</fullName>
    </recommendedName>
</protein>
<keyword evidence="2" id="KW-1185">Reference proteome</keyword>
<evidence type="ECO:0000313" key="2">
    <source>
        <dbReference type="Proteomes" id="UP000298277"/>
    </source>
</evidence>
<dbReference type="Proteomes" id="UP000298277">
    <property type="component" value="Unassembled WGS sequence"/>
</dbReference>
<accession>A0A5F1YDV3</accession>
<organism evidence="1 2">
    <name type="scientific">Leptospira gomenensis</name>
    <dbReference type="NCBI Taxonomy" id="2484974"/>
    <lineage>
        <taxon>Bacteria</taxon>
        <taxon>Pseudomonadati</taxon>
        <taxon>Spirochaetota</taxon>
        <taxon>Spirochaetia</taxon>
        <taxon>Leptospirales</taxon>
        <taxon>Leptospiraceae</taxon>
        <taxon>Leptospira</taxon>
    </lineage>
</organism>
<dbReference type="PROSITE" id="PS51257">
    <property type="entry name" value="PROKAR_LIPOPROTEIN"/>
    <property type="match status" value="1"/>
</dbReference>
<proteinExistence type="predicted"/>
<gene>
    <name evidence="1" type="ORF">EHQ17_05155</name>
</gene>
<dbReference type="SUPFAM" id="SSF82185">
    <property type="entry name" value="Histone H3 K4-specific methyltransferase SET7/9 N-terminal domain"/>
    <property type="match status" value="1"/>
</dbReference>
<dbReference type="AlphaFoldDB" id="A0A5F1YDV3"/>
<dbReference type="Pfam" id="PF07661">
    <property type="entry name" value="MORN_2"/>
    <property type="match status" value="3"/>
</dbReference>
<evidence type="ECO:0008006" key="3">
    <source>
        <dbReference type="Google" id="ProtNLM"/>
    </source>
</evidence>
<evidence type="ECO:0000313" key="1">
    <source>
        <dbReference type="EMBL" id="TGK35969.1"/>
    </source>
</evidence>
<dbReference type="EMBL" id="RQFA01000026">
    <property type="protein sequence ID" value="TGK35969.1"/>
    <property type="molecule type" value="Genomic_DNA"/>
</dbReference>
<dbReference type="InterPro" id="IPR011652">
    <property type="entry name" value="MORN_2"/>
</dbReference>
<dbReference type="OrthoDB" id="337246at2"/>
<comment type="caution">
    <text evidence="1">The sequence shown here is derived from an EMBL/GenBank/DDBJ whole genome shotgun (WGS) entry which is preliminary data.</text>
</comment>
<sequence length="253" mass="29457">MYFKSAPSSILRKEVACVCRAFCFFLVLLFSIGCVKEPRPANIPEGAKFDKNFNSYVLTETGRRRIYYDNGNIYQDCTINELGLDHGLCRIFSKYDGRVLAEGKLDNSVRRGTWVWRFDDGKVYIRQNYGNGPRKPEVMMSGDEGNEDGPYERFYQNGQVELKGKYSEGYRNDLWQKYFPDGELEYTGYYKMGRKIRSWFYYYPTHKTEAIEVYDDNGGLISRTTYLPDGTHNCEIKKGAETVCQSKKIIVKR</sequence>
<name>A0A5F1YDV3_9LEPT</name>
<reference evidence="1" key="1">
    <citation type="journal article" date="2019" name="PLoS Negl. Trop. Dis.">
        <title>Revisiting the worldwide diversity of Leptospira species in the environment.</title>
        <authorList>
            <person name="Vincent A.T."/>
            <person name="Schiettekatte O."/>
            <person name="Bourhy P."/>
            <person name="Veyrier F.J."/>
            <person name="Picardeau M."/>
        </authorList>
    </citation>
    <scope>NUCLEOTIDE SEQUENCE [LARGE SCALE GENOMIC DNA]</scope>
    <source>
        <strain evidence="1">201800299</strain>
    </source>
</reference>
<dbReference type="Gene3D" id="3.90.930.1">
    <property type="match status" value="1"/>
</dbReference>